<feature type="region of interest" description="Disordered" evidence="1">
    <location>
        <begin position="50"/>
        <end position="129"/>
    </location>
</feature>
<protein>
    <submittedName>
        <fullName evidence="2">Uncharacterized protein</fullName>
    </submittedName>
</protein>
<feature type="compositionally biased region" description="Polar residues" evidence="1">
    <location>
        <begin position="107"/>
        <end position="119"/>
    </location>
</feature>
<dbReference type="EMBL" id="JACCJB010000012">
    <property type="protein sequence ID" value="KAF6222383.1"/>
    <property type="molecule type" value="Genomic_DNA"/>
</dbReference>
<accession>A0A8H6CFE0</accession>
<proteinExistence type="predicted"/>
<reference evidence="2 3" key="1">
    <citation type="journal article" date="2020" name="Genomics">
        <title>Complete, high-quality genomes from long-read metagenomic sequencing of two wolf lichen thalli reveals enigmatic genome architecture.</title>
        <authorList>
            <person name="McKenzie S.K."/>
            <person name="Walston R.F."/>
            <person name="Allen J.L."/>
        </authorList>
    </citation>
    <scope>NUCLEOTIDE SEQUENCE [LARGE SCALE GENOMIC DNA]</scope>
    <source>
        <strain evidence="2">WasteWater1</strain>
    </source>
</reference>
<comment type="caution">
    <text evidence="2">The sequence shown here is derived from an EMBL/GenBank/DDBJ whole genome shotgun (WGS) entry which is preliminary data.</text>
</comment>
<dbReference type="Proteomes" id="UP000593566">
    <property type="component" value="Unassembled WGS sequence"/>
</dbReference>
<dbReference type="GeneID" id="59329885"/>
<evidence type="ECO:0000313" key="2">
    <source>
        <dbReference type="EMBL" id="KAF6222383.1"/>
    </source>
</evidence>
<sequence>MPNSIPDIQGLVEEFIWLRYDSLISAKRAITPPRKIPALSFLMQPPAGDLSVRRRAGDRSSVLSIYSQPKDRKPSPPSTSPSHEPRPPSSSQQQQPDHVTPSPKPAQPSSQLTTATPPNLSVGPIPLNPRQHIPPPIALRATLTLSTGGILPLAGYFAPGTTLTRLHPPFIHYHPRPPSSGAASPYVLQRSRTVGAGAEESVRRAEPAREQRAPWTPRLETCAVGFRRGDRRSGAGASVRDQGADRCDVLVLPVCVRAVRHADPVAGYWVCGRPFRFSSVREGRRAEAGGVCVVGEDVVAVDGEQGGGVVFRARWNARDGPSAPFRTLLTRLDRLWGVQWGLGCGRGDRVIFGVERGAVGKSFPPLCGGDAVRIEELTALTGRFGPVNPSQLNNNHRNQNNQVYVHEMARRGSP</sequence>
<keyword evidence="3" id="KW-1185">Reference proteome</keyword>
<organism evidence="2 3">
    <name type="scientific">Letharia lupina</name>
    <dbReference type="NCBI Taxonomy" id="560253"/>
    <lineage>
        <taxon>Eukaryota</taxon>
        <taxon>Fungi</taxon>
        <taxon>Dikarya</taxon>
        <taxon>Ascomycota</taxon>
        <taxon>Pezizomycotina</taxon>
        <taxon>Lecanoromycetes</taxon>
        <taxon>OSLEUM clade</taxon>
        <taxon>Lecanoromycetidae</taxon>
        <taxon>Lecanorales</taxon>
        <taxon>Lecanorineae</taxon>
        <taxon>Parmeliaceae</taxon>
        <taxon>Letharia</taxon>
    </lineage>
</organism>
<evidence type="ECO:0000256" key="1">
    <source>
        <dbReference type="SAM" id="MobiDB-lite"/>
    </source>
</evidence>
<name>A0A8H6CFE0_9LECA</name>
<evidence type="ECO:0000313" key="3">
    <source>
        <dbReference type="Proteomes" id="UP000593566"/>
    </source>
</evidence>
<dbReference type="AlphaFoldDB" id="A0A8H6CFE0"/>
<gene>
    <name evidence="2" type="ORF">HO133_001469</name>
</gene>
<dbReference type="RefSeq" id="XP_037151818.1">
    <property type="nucleotide sequence ID" value="XM_037292399.1"/>
</dbReference>